<dbReference type="Proteomes" id="UP000694421">
    <property type="component" value="Unplaced"/>
</dbReference>
<keyword evidence="2" id="KW-1185">Reference proteome</keyword>
<dbReference type="AlphaFoldDB" id="A0A8D0DIG1"/>
<reference evidence="1" key="2">
    <citation type="submission" date="2025-09" db="UniProtKB">
        <authorList>
            <consortium name="Ensembl"/>
        </authorList>
    </citation>
    <scope>IDENTIFICATION</scope>
</reference>
<reference evidence="1" key="1">
    <citation type="submission" date="2025-08" db="UniProtKB">
        <authorList>
            <consortium name="Ensembl"/>
        </authorList>
    </citation>
    <scope>IDENTIFICATION</scope>
</reference>
<name>A0A8D0DIG1_SALMN</name>
<protein>
    <submittedName>
        <fullName evidence="1">Uncharacterized protein</fullName>
    </submittedName>
</protein>
<evidence type="ECO:0000313" key="2">
    <source>
        <dbReference type="Proteomes" id="UP000694421"/>
    </source>
</evidence>
<dbReference type="Ensembl" id="ENSSMRT00000007643.1">
    <property type="protein sequence ID" value="ENSSMRP00000006518.1"/>
    <property type="gene ID" value="ENSSMRG00000005284.1"/>
</dbReference>
<evidence type="ECO:0000313" key="1">
    <source>
        <dbReference type="Ensembl" id="ENSSMRP00000006518.1"/>
    </source>
</evidence>
<sequence>FLMWKAANEEVADVAGRQQARHYRLLSELQSLVKELPRWARGSGVTRVGASPSSFATVELAERRHCDAPAWARVESRLPSLHTLVGRGMRGPQVSASHSLLPSL</sequence>
<organism evidence="1 2">
    <name type="scientific">Salvator merianae</name>
    <name type="common">Argentine black and white tegu</name>
    <name type="synonym">Tupinambis merianae</name>
    <dbReference type="NCBI Taxonomy" id="96440"/>
    <lineage>
        <taxon>Eukaryota</taxon>
        <taxon>Metazoa</taxon>
        <taxon>Chordata</taxon>
        <taxon>Craniata</taxon>
        <taxon>Vertebrata</taxon>
        <taxon>Euteleostomi</taxon>
        <taxon>Lepidosauria</taxon>
        <taxon>Squamata</taxon>
        <taxon>Bifurcata</taxon>
        <taxon>Unidentata</taxon>
        <taxon>Episquamata</taxon>
        <taxon>Laterata</taxon>
        <taxon>Teiioidea</taxon>
        <taxon>Teiidae</taxon>
        <taxon>Salvator</taxon>
    </lineage>
</organism>
<accession>A0A8D0DIG1</accession>
<proteinExistence type="predicted"/>